<evidence type="ECO:0000256" key="6">
    <source>
        <dbReference type="ARBA" id="ARBA00022989"/>
    </source>
</evidence>
<evidence type="ECO:0000313" key="9">
    <source>
        <dbReference type="EMBL" id="MBO1307640.1"/>
    </source>
</evidence>
<evidence type="ECO:0000256" key="4">
    <source>
        <dbReference type="ARBA" id="ARBA00022475"/>
    </source>
</evidence>
<dbReference type="PANTHER" id="PTHR34979">
    <property type="entry name" value="INNER MEMBRANE PROTEIN YGAZ"/>
    <property type="match status" value="1"/>
</dbReference>
<keyword evidence="5 8" id="KW-0812">Transmembrane</keyword>
<comment type="caution">
    <text evidence="9">The sequence shown here is derived from an EMBL/GenBank/DDBJ whole genome shotgun (WGS) entry which is preliminary data.</text>
</comment>
<feature type="transmembrane region" description="Helical" evidence="8">
    <location>
        <begin position="12"/>
        <end position="35"/>
    </location>
</feature>
<keyword evidence="6 8" id="KW-1133">Transmembrane helix</keyword>
<evidence type="ECO:0000256" key="7">
    <source>
        <dbReference type="ARBA" id="ARBA00023136"/>
    </source>
</evidence>
<feature type="transmembrane region" description="Helical" evidence="8">
    <location>
        <begin position="138"/>
        <end position="158"/>
    </location>
</feature>
<evidence type="ECO:0000256" key="8">
    <source>
        <dbReference type="SAM" id="Phobius"/>
    </source>
</evidence>
<evidence type="ECO:0000256" key="2">
    <source>
        <dbReference type="ARBA" id="ARBA00010735"/>
    </source>
</evidence>
<dbReference type="Pfam" id="PF03591">
    <property type="entry name" value="AzlC"/>
    <property type="match status" value="1"/>
</dbReference>
<dbReference type="Proteomes" id="UP000664601">
    <property type="component" value="Unassembled WGS sequence"/>
</dbReference>
<keyword evidence="4" id="KW-1003">Cell membrane</keyword>
<keyword evidence="7 8" id="KW-0472">Membrane</keyword>
<name>A0ABS3LDB7_9ENTE</name>
<accession>A0ABS3LDB7</accession>
<feature type="transmembrane region" description="Helical" evidence="8">
    <location>
        <begin position="55"/>
        <end position="80"/>
    </location>
</feature>
<evidence type="ECO:0000256" key="3">
    <source>
        <dbReference type="ARBA" id="ARBA00022448"/>
    </source>
</evidence>
<comment type="similarity">
    <text evidence="2">Belongs to the AzlC family.</text>
</comment>
<evidence type="ECO:0000313" key="10">
    <source>
        <dbReference type="Proteomes" id="UP000664601"/>
    </source>
</evidence>
<proteinExistence type="inferred from homology"/>
<feature type="transmembrane region" description="Helical" evidence="8">
    <location>
        <begin position="210"/>
        <end position="228"/>
    </location>
</feature>
<dbReference type="InterPro" id="IPR011606">
    <property type="entry name" value="Brnchd-chn_aa_trnsp_permease"/>
</dbReference>
<keyword evidence="3" id="KW-0813">Transport</keyword>
<dbReference type="RefSeq" id="WP_207674633.1">
    <property type="nucleotide sequence ID" value="NZ_JAFREM010000025.1"/>
</dbReference>
<feature type="transmembrane region" description="Helical" evidence="8">
    <location>
        <begin position="186"/>
        <end position="204"/>
    </location>
</feature>
<keyword evidence="10" id="KW-1185">Reference proteome</keyword>
<organism evidence="9 10">
    <name type="scientific">Candidatus Enterococcus moelleringii</name>
    <dbReference type="NCBI Taxonomy" id="2815325"/>
    <lineage>
        <taxon>Bacteria</taxon>
        <taxon>Bacillati</taxon>
        <taxon>Bacillota</taxon>
        <taxon>Bacilli</taxon>
        <taxon>Lactobacillales</taxon>
        <taxon>Enterococcaceae</taxon>
        <taxon>Enterococcus</taxon>
    </lineage>
</organism>
<dbReference type="PANTHER" id="PTHR34979:SF1">
    <property type="entry name" value="INNER MEMBRANE PROTEIN YGAZ"/>
    <property type="match status" value="1"/>
</dbReference>
<sequence>MSLRNRTDWQEALRAVMPLCFSYIPVGLACGMLLHQVGFNPLLTALLSLVVFSGGAQFLVVSLLAVHASFTSIILMVLFLELRYALLGSSLSHFFKQEHRGFLALFSQSMNDENYAVNYLKYSTEPTWNRTRALLVNWFSQASWVVSTVLGTVFGAFINVDTELVHFALTAMFIFMFMMQVKNKLLLATGLLSGALAVFFMLLLKNTFGLILATVIASLTGYWLDTCLRKPTSGKGDDDFFPVRGEEVHHE</sequence>
<evidence type="ECO:0000256" key="5">
    <source>
        <dbReference type="ARBA" id="ARBA00022692"/>
    </source>
</evidence>
<dbReference type="EMBL" id="JAFREM010000025">
    <property type="protein sequence ID" value="MBO1307640.1"/>
    <property type="molecule type" value="Genomic_DNA"/>
</dbReference>
<comment type="subcellular location">
    <subcellularLocation>
        <location evidence="1">Cell membrane</location>
        <topology evidence="1">Multi-pass membrane protein</topology>
    </subcellularLocation>
</comment>
<dbReference type="PROSITE" id="PS51257">
    <property type="entry name" value="PROKAR_LIPOPROTEIN"/>
    <property type="match status" value="1"/>
</dbReference>
<gene>
    <name evidence="9" type="ORF">JZO70_15800</name>
</gene>
<evidence type="ECO:0000256" key="1">
    <source>
        <dbReference type="ARBA" id="ARBA00004651"/>
    </source>
</evidence>
<reference evidence="9 10" key="1">
    <citation type="submission" date="2021-03" db="EMBL/GenBank/DDBJ databases">
        <title>Enterococcal diversity collection.</title>
        <authorList>
            <person name="Gilmore M.S."/>
            <person name="Schwartzman J."/>
            <person name="Van Tyne D."/>
            <person name="Martin M."/>
            <person name="Earl A.M."/>
            <person name="Manson A.L."/>
            <person name="Straub T."/>
            <person name="Salamzade R."/>
            <person name="Saavedra J."/>
            <person name="Lebreton F."/>
            <person name="Prichula J."/>
            <person name="Schaufler K."/>
            <person name="Gaca A."/>
            <person name="Sgardioli B."/>
            <person name="Wagenaar J."/>
            <person name="Strong T."/>
        </authorList>
    </citation>
    <scope>NUCLEOTIDE SEQUENCE [LARGE SCALE GENOMIC DNA]</scope>
    <source>
        <strain evidence="9 10">669A</strain>
    </source>
</reference>
<protein>
    <submittedName>
        <fullName evidence="9">AzlC family ABC transporter permease</fullName>
    </submittedName>
</protein>